<evidence type="ECO:0000313" key="3">
    <source>
        <dbReference type="WBParaSite" id="nRc.2.0.1.t43595-RA"/>
    </source>
</evidence>
<dbReference type="AlphaFoldDB" id="A0A915KZJ5"/>
<dbReference type="Proteomes" id="UP000887565">
    <property type="component" value="Unplaced"/>
</dbReference>
<protein>
    <submittedName>
        <fullName evidence="3">Uncharacterized protein</fullName>
    </submittedName>
</protein>
<keyword evidence="2" id="KW-1185">Reference proteome</keyword>
<name>A0A915KZJ5_ROMCU</name>
<evidence type="ECO:0000313" key="2">
    <source>
        <dbReference type="Proteomes" id="UP000887565"/>
    </source>
</evidence>
<proteinExistence type="predicted"/>
<feature type="region of interest" description="Disordered" evidence="1">
    <location>
        <begin position="1"/>
        <end position="36"/>
    </location>
</feature>
<organism evidence="2 3">
    <name type="scientific">Romanomermis culicivorax</name>
    <name type="common">Nematode worm</name>
    <dbReference type="NCBI Taxonomy" id="13658"/>
    <lineage>
        <taxon>Eukaryota</taxon>
        <taxon>Metazoa</taxon>
        <taxon>Ecdysozoa</taxon>
        <taxon>Nematoda</taxon>
        <taxon>Enoplea</taxon>
        <taxon>Dorylaimia</taxon>
        <taxon>Mermithida</taxon>
        <taxon>Mermithoidea</taxon>
        <taxon>Mermithidae</taxon>
        <taxon>Romanomermis</taxon>
    </lineage>
</organism>
<reference evidence="3" key="1">
    <citation type="submission" date="2022-11" db="UniProtKB">
        <authorList>
            <consortium name="WormBaseParasite"/>
        </authorList>
    </citation>
    <scope>IDENTIFICATION</scope>
</reference>
<sequence length="99" mass="11339">MTTLSGAKQKWPAQDERDSNFKARSHRLQDGDSDGDLLETSSSANVTLNVLLLLHSVSSLFSEKCITKESSLHFKIYCGYNFKHETEFEFQGTREFMDR</sequence>
<dbReference type="WBParaSite" id="nRc.2.0.1.t43595-RA">
    <property type="protein sequence ID" value="nRc.2.0.1.t43595-RA"/>
    <property type="gene ID" value="nRc.2.0.1.g43595"/>
</dbReference>
<evidence type="ECO:0000256" key="1">
    <source>
        <dbReference type="SAM" id="MobiDB-lite"/>
    </source>
</evidence>
<accession>A0A915KZJ5</accession>